<evidence type="ECO:0000313" key="2">
    <source>
        <dbReference type="Proteomes" id="UP000308092"/>
    </source>
</evidence>
<reference evidence="1 2" key="1">
    <citation type="submission" date="2019-03" db="EMBL/GenBank/DDBJ databases">
        <title>The genome sequence of a newly discovered highly antifungal drug resistant Aspergillus species, Aspergillus tanneri NIH 1004.</title>
        <authorList>
            <person name="Mounaud S."/>
            <person name="Singh I."/>
            <person name="Joardar V."/>
            <person name="Pakala S."/>
            <person name="Pakala S."/>
            <person name="Venepally P."/>
            <person name="Hoover J."/>
            <person name="Nierman W."/>
            <person name="Chung J."/>
            <person name="Losada L."/>
        </authorList>
    </citation>
    <scope>NUCLEOTIDE SEQUENCE [LARGE SCALE GENOMIC DNA]</scope>
    <source>
        <strain evidence="1 2">NIH1004</strain>
    </source>
</reference>
<evidence type="ECO:0000313" key="1">
    <source>
        <dbReference type="EMBL" id="THC91173.1"/>
    </source>
</evidence>
<protein>
    <submittedName>
        <fullName evidence="1">Uncharacterized protein</fullName>
    </submittedName>
</protein>
<dbReference type="AlphaFoldDB" id="A0A4S3J823"/>
<comment type="caution">
    <text evidence="1">The sequence shown here is derived from an EMBL/GenBank/DDBJ whole genome shotgun (WGS) entry which is preliminary data.</text>
</comment>
<dbReference type="VEuPathDB" id="FungiDB:EYZ11_009362"/>
<accession>A0A4S3J823</accession>
<dbReference type="EMBL" id="SOSA01000440">
    <property type="protein sequence ID" value="THC91173.1"/>
    <property type="molecule type" value="Genomic_DNA"/>
</dbReference>
<dbReference type="Proteomes" id="UP000308092">
    <property type="component" value="Unassembled WGS sequence"/>
</dbReference>
<proteinExistence type="predicted"/>
<sequence>MVALDSQHMTLLGSMEGGLRLRSESATWMDKLGESD</sequence>
<organism evidence="1 2">
    <name type="scientific">Aspergillus tanneri</name>
    <dbReference type="NCBI Taxonomy" id="1220188"/>
    <lineage>
        <taxon>Eukaryota</taxon>
        <taxon>Fungi</taxon>
        <taxon>Dikarya</taxon>
        <taxon>Ascomycota</taxon>
        <taxon>Pezizomycotina</taxon>
        <taxon>Eurotiomycetes</taxon>
        <taxon>Eurotiomycetidae</taxon>
        <taxon>Eurotiales</taxon>
        <taxon>Aspergillaceae</taxon>
        <taxon>Aspergillus</taxon>
        <taxon>Aspergillus subgen. Circumdati</taxon>
    </lineage>
</organism>
<keyword evidence="2" id="KW-1185">Reference proteome</keyword>
<name>A0A4S3J823_9EURO</name>
<gene>
    <name evidence="1" type="ORF">EYZ11_009362</name>
</gene>